<evidence type="ECO:0000313" key="1">
    <source>
        <dbReference type="EMBL" id="JAG24282.1"/>
    </source>
</evidence>
<gene>
    <name evidence="2" type="primary">RPII_1</name>
    <name evidence="1" type="synonym">RPII_0</name>
    <name evidence="1" type="ORF">CM83_21486</name>
    <name evidence="2" type="ORF">CM83_21489</name>
</gene>
<dbReference type="EMBL" id="GBHO01019321">
    <property type="protein sequence ID" value="JAG24283.1"/>
    <property type="molecule type" value="Transcribed_RNA"/>
</dbReference>
<reference evidence="2" key="1">
    <citation type="journal article" date="2014" name="PLoS ONE">
        <title>Transcriptome-Based Identification of ABC Transporters in the Western Tarnished Plant Bug Lygus hesperus.</title>
        <authorList>
            <person name="Hull J.J."/>
            <person name="Chaney K."/>
            <person name="Geib S.M."/>
            <person name="Fabrick J.A."/>
            <person name="Brent C.S."/>
            <person name="Walsh D."/>
            <person name="Lavine L.C."/>
        </authorList>
    </citation>
    <scope>NUCLEOTIDE SEQUENCE</scope>
</reference>
<sequence length="197" mass="21202">MYSTNADTFIDTDLPKPGVSDPLSDLIQQLAPTFFPSKPMDNVTSIINEPASLLSPMFPPPTAPLVTNTATTAVSNTSTSQGVGSASNAANSGQVLHPPIQLPGQQLTGSQINPLQTQTIPQPQNSIPFSMIPLNNRARGVSNITRLSKSSMHIEILPLSINSIDVTVQLQQHSAEWCDFLYRMVDQSISQNMFTGL</sequence>
<dbReference type="GO" id="GO:0000428">
    <property type="term" value="C:DNA-directed RNA polymerase complex"/>
    <property type="evidence" value="ECO:0007669"/>
    <property type="project" value="UniProtKB-KW"/>
</dbReference>
<keyword evidence="2" id="KW-0240">DNA-directed RNA polymerase</keyword>
<proteinExistence type="predicted"/>
<keyword evidence="2" id="KW-0804">Transcription</keyword>
<name>A0A0A9XZK0_LYGHE</name>
<accession>A0A0A9XZK0</accession>
<protein>
    <submittedName>
        <fullName evidence="2">DNA-directed RNA polymerase II subunit RPB1</fullName>
    </submittedName>
</protein>
<evidence type="ECO:0000313" key="2">
    <source>
        <dbReference type="EMBL" id="JAG24283.1"/>
    </source>
</evidence>
<organism evidence="2">
    <name type="scientific">Lygus hesperus</name>
    <name type="common">Western plant bug</name>
    <dbReference type="NCBI Taxonomy" id="30085"/>
    <lineage>
        <taxon>Eukaryota</taxon>
        <taxon>Metazoa</taxon>
        <taxon>Ecdysozoa</taxon>
        <taxon>Arthropoda</taxon>
        <taxon>Hexapoda</taxon>
        <taxon>Insecta</taxon>
        <taxon>Pterygota</taxon>
        <taxon>Neoptera</taxon>
        <taxon>Paraneoptera</taxon>
        <taxon>Hemiptera</taxon>
        <taxon>Heteroptera</taxon>
        <taxon>Panheteroptera</taxon>
        <taxon>Cimicomorpha</taxon>
        <taxon>Miridae</taxon>
        <taxon>Mirini</taxon>
        <taxon>Lygus</taxon>
    </lineage>
</organism>
<dbReference type="EMBL" id="GBHO01019322">
    <property type="protein sequence ID" value="JAG24282.1"/>
    <property type="molecule type" value="Transcribed_RNA"/>
</dbReference>
<dbReference type="AlphaFoldDB" id="A0A0A9XZK0"/>
<reference evidence="2" key="2">
    <citation type="submission" date="2014-07" db="EMBL/GenBank/DDBJ databases">
        <authorList>
            <person name="Hull J."/>
        </authorList>
    </citation>
    <scope>NUCLEOTIDE SEQUENCE</scope>
</reference>